<keyword evidence="2" id="KW-1185">Reference proteome</keyword>
<evidence type="ECO:0000313" key="1">
    <source>
        <dbReference type="EMBL" id="KAK3064862.1"/>
    </source>
</evidence>
<organism evidence="1 2">
    <name type="scientific">Coniosporium uncinatum</name>
    <dbReference type="NCBI Taxonomy" id="93489"/>
    <lineage>
        <taxon>Eukaryota</taxon>
        <taxon>Fungi</taxon>
        <taxon>Dikarya</taxon>
        <taxon>Ascomycota</taxon>
        <taxon>Pezizomycotina</taxon>
        <taxon>Dothideomycetes</taxon>
        <taxon>Dothideomycetes incertae sedis</taxon>
        <taxon>Coniosporium</taxon>
    </lineage>
</organism>
<accession>A0ACC3DBR5</accession>
<name>A0ACC3DBR5_9PEZI</name>
<gene>
    <name evidence="1" type="ORF">LTS18_003241</name>
</gene>
<evidence type="ECO:0000313" key="2">
    <source>
        <dbReference type="Proteomes" id="UP001186974"/>
    </source>
</evidence>
<dbReference type="EMBL" id="JAWDJW010006410">
    <property type="protein sequence ID" value="KAK3064862.1"/>
    <property type="molecule type" value="Genomic_DNA"/>
</dbReference>
<comment type="caution">
    <text evidence="1">The sequence shown here is derived from an EMBL/GenBank/DDBJ whole genome shotgun (WGS) entry which is preliminary data.</text>
</comment>
<dbReference type="Proteomes" id="UP001186974">
    <property type="component" value="Unassembled WGS sequence"/>
</dbReference>
<proteinExistence type="predicted"/>
<reference evidence="1" key="1">
    <citation type="submission" date="2024-09" db="EMBL/GenBank/DDBJ databases">
        <title>Black Yeasts Isolated from many extreme environments.</title>
        <authorList>
            <person name="Coleine C."/>
            <person name="Stajich J.E."/>
            <person name="Selbmann L."/>
        </authorList>
    </citation>
    <scope>NUCLEOTIDE SEQUENCE</scope>
    <source>
        <strain evidence="1">CCFEE 5737</strain>
    </source>
</reference>
<sequence length="228" mass="27929">MENDHHLPTSDIRSTSKTYLRAKKHASKYYHNAYIKRGQLGQPHYVGDTRRFNTYPADFSDAPVVTLTKRQHYTMAQEWPRPPRKHKSDRRQRVMCWSGNTHTGRWGGNKKMWLADREVQAYEREETPLEDWYMELELSNDFCMQYWDNFRWKMDYGEESLDHGNAVGLGHFVDDSTWHRMEEWDWRWEDWYIKREWDVVKREDGEEQYEEDYWDLLDDGGEEEWEKL</sequence>
<protein>
    <submittedName>
        <fullName evidence="1">Uncharacterized protein</fullName>
    </submittedName>
</protein>